<evidence type="ECO:0000313" key="2">
    <source>
        <dbReference type="Proteomes" id="UP000199118"/>
    </source>
</evidence>
<reference evidence="1 2" key="1">
    <citation type="submission" date="2016-10" db="EMBL/GenBank/DDBJ databases">
        <authorList>
            <person name="de Groot N.N."/>
        </authorList>
    </citation>
    <scope>NUCLEOTIDE SEQUENCE [LARGE SCALE GENOMIC DNA]</scope>
    <source>
        <strain evidence="1 2">DSM 17890</strain>
    </source>
</reference>
<protein>
    <submittedName>
        <fullName evidence="1">Uncharacterized protein</fullName>
    </submittedName>
</protein>
<keyword evidence="2" id="KW-1185">Reference proteome</keyword>
<dbReference type="EMBL" id="FNMZ01000001">
    <property type="protein sequence ID" value="SDW15449.1"/>
    <property type="molecule type" value="Genomic_DNA"/>
</dbReference>
<proteinExistence type="predicted"/>
<sequence>MPTETPETITMTHCKPGDWYVCNRRMFTYKGQADASGRVVMHRLPDGDDTVH</sequence>
<dbReference type="STRING" id="356660.SAMN05444336_101263"/>
<dbReference type="AlphaFoldDB" id="A0A1H2R9T7"/>
<organism evidence="1 2">
    <name type="scientific">Albimonas donghaensis</name>
    <dbReference type="NCBI Taxonomy" id="356660"/>
    <lineage>
        <taxon>Bacteria</taxon>
        <taxon>Pseudomonadati</taxon>
        <taxon>Pseudomonadota</taxon>
        <taxon>Alphaproteobacteria</taxon>
        <taxon>Rhodobacterales</taxon>
        <taxon>Paracoccaceae</taxon>
        <taxon>Albimonas</taxon>
    </lineage>
</organism>
<dbReference type="RefSeq" id="WP_176954584.1">
    <property type="nucleotide sequence ID" value="NZ_FNMZ01000001.1"/>
</dbReference>
<accession>A0A1H2R9T7</accession>
<gene>
    <name evidence="1" type="ORF">SAMN05444336_101263</name>
</gene>
<name>A0A1H2R9T7_9RHOB</name>
<evidence type="ECO:0000313" key="1">
    <source>
        <dbReference type="EMBL" id="SDW15449.1"/>
    </source>
</evidence>
<dbReference type="Proteomes" id="UP000199118">
    <property type="component" value="Unassembled WGS sequence"/>
</dbReference>